<dbReference type="EMBL" id="VBSN01000049">
    <property type="protein sequence ID" value="KAA6438414.1"/>
    <property type="molecule type" value="Genomic_DNA"/>
</dbReference>
<gene>
    <name evidence="1" type="ORF">FEM33_17145</name>
</gene>
<dbReference type="Proteomes" id="UP000323994">
    <property type="component" value="Unassembled WGS sequence"/>
</dbReference>
<dbReference type="AlphaFoldDB" id="A0A5M8QUA9"/>
<comment type="caution">
    <text evidence="1">The sequence shown here is derived from an EMBL/GenBank/DDBJ whole genome shotgun (WGS) entry which is preliminary data.</text>
</comment>
<keyword evidence="2" id="KW-1185">Reference proteome</keyword>
<accession>A0A5M8QUA9</accession>
<name>A0A5M8QUA9_9BACT</name>
<evidence type="ECO:0000313" key="2">
    <source>
        <dbReference type="Proteomes" id="UP000323994"/>
    </source>
</evidence>
<proteinExistence type="predicted"/>
<reference evidence="1 2" key="1">
    <citation type="submission" date="2019-05" db="EMBL/GenBank/DDBJ databases">
        <authorList>
            <person name="Qu J.-H."/>
        </authorList>
    </citation>
    <scope>NUCLEOTIDE SEQUENCE [LARGE SCALE GENOMIC DNA]</scope>
    <source>
        <strain evidence="1 2">NS28</strain>
    </source>
</reference>
<sequence length="74" mass="8388">MHIATNWEPLCGWDGFVLPNYIKQNAGASLKTSTNNFNFMALLNAGKPAPKLRRSYLFVEKTRQRILLAPEEPP</sequence>
<organism evidence="1 2">
    <name type="scientific">Dyadobacter flavalbus</name>
    <dbReference type="NCBI Taxonomy" id="2579942"/>
    <lineage>
        <taxon>Bacteria</taxon>
        <taxon>Pseudomonadati</taxon>
        <taxon>Bacteroidota</taxon>
        <taxon>Cytophagia</taxon>
        <taxon>Cytophagales</taxon>
        <taxon>Spirosomataceae</taxon>
        <taxon>Dyadobacter</taxon>
    </lineage>
</organism>
<dbReference type="RefSeq" id="WP_139013216.1">
    <property type="nucleotide sequence ID" value="NZ_VBSN01000049.1"/>
</dbReference>
<evidence type="ECO:0000313" key="1">
    <source>
        <dbReference type="EMBL" id="KAA6438414.1"/>
    </source>
</evidence>
<protein>
    <submittedName>
        <fullName evidence="1">Uncharacterized protein</fullName>
    </submittedName>
</protein>